<feature type="domain" description="U-box" evidence="8">
    <location>
        <begin position="288"/>
        <end position="362"/>
    </location>
</feature>
<dbReference type="Pfam" id="PF25368">
    <property type="entry name" value="PUB10_N"/>
    <property type="match status" value="1"/>
</dbReference>
<dbReference type="SMART" id="SM00185">
    <property type="entry name" value="ARM"/>
    <property type="match status" value="6"/>
</dbReference>
<dbReference type="Pfam" id="PF04564">
    <property type="entry name" value="U-box"/>
    <property type="match status" value="1"/>
</dbReference>
<comment type="catalytic activity">
    <reaction evidence="1">
        <text>S-ubiquitinyl-[E2 ubiquitin-conjugating enzyme]-L-cysteine + [acceptor protein]-L-lysine = [E2 ubiquitin-conjugating enzyme]-L-cysteine + N(6)-ubiquitinyl-[acceptor protein]-L-lysine.</text>
        <dbReference type="EC" id="2.3.2.27"/>
    </reaction>
</comment>
<dbReference type="InterPro" id="IPR013083">
    <property type="entry name" value="Znf_RING/FYVE/PHD"/>
</dbReference>
<dbReference type="SMART" id="SM00504">
    <property type="entry name" value="Ubox"/>
    <property type="match status" value="1"/>
</dbReference>
<dbReference type="EC" id="2.3.2.27" evidence="3"/>
<evidence type="ECO:0000256" key="5">
    <source>
        <dbReference type="ARBA" id="ARBA00022737"/>
    </source>
</evidence>
<comment type="caution">
    <text evidence="9">The sequence shown here is derived from an EMBL/GenBank/DDBJ whole genome shotgun (WGS) entry which is preliminary data.</text>
</comment>
<dbReference type="InterPro" id="IPR058678">
    <property type="entry name" value="ARM_PUB"/>
</dbReference>
<dbReference type="PROSITE" id="PS51698">
    <property type="entry name" value="U_BOX"/>
    <property type="match status" value="1"/>
</dbReference>
<evidence type="ECO:0000256" key="7">
    <source>
        <dbReference type="PROSITE-ProRule" id="PRU00259"/>
    </source>
</evidence>
<keyword evidence="4" id="KW-0808">Transferase</keyword>
<dbReference type="InterPro" id="IPR003613">
    <property type="entry name" value="Ubox_domain"/>
</dbReference>
<evidence type="ECO:0000256" key="3">
    <source>
        <dbReference type="ARBA" id="ARBA00012483"/>
    </source>
</evidence>
<dbReference type="Proteomes" id="UP001415857">
    <property type="component" value="Unassembled WGS sequence"/>
</dbReference>
<dbReference type="Pfam" id="PF25598">
    <property type="entry name" value="ARM_PUB"/>
    <property type="match status" value="1"/>
</dbReference>
<dbReference type="SUPFAM" id="SSF48371">
    <property type="entry name" value="ARM repeat"/>
    <property type="match status" value="1"/>
</dbReference>
<proteinExistence type="predicted"/>
<keyword evidence="5" id="KW-0677">Repeat</keyword>
<sequence>MATAAIFSSLRRRRSPSVEAFLAPIRLNESTLIQTLIVVGKELLSSFSNKSLPFHSKNFKSLIRKIEIFVLFFEYLKDYGSDDLPPTAILCFKELYILLFRSKMLLDYCAQSSTLWLVLQNCSISSNFHDLNGQISTVLDVFPLEEVELCEDVREQIELLKKQLKRAKLFIDQRVEAMRLELYGFLDEFEVGRVPDGKKLQVFFVERLRIRDAKSCRSEIEFLEELIHHHEGDVEPTSSVLKGVVALIRYCRFLIFGCEEDEEIMGLGNRKKARKGVLSRVIAETFTTVPKDFCCPISLDLMEDPVIVSTGQTYDRTSIAQWIEDGNYSCPKTGQSLSHTRLVPNRALRSLISQWCVALGIPFNPPQNADPCIEIVSVASPTRALIEANKATAKLLLQQLSCGSDNAKTVAACELRLLAKIGKENRAYIAEVGAIPLLQKLLSSSNPVAQENSVTAILNLSIYDNNKSRIMEEVGCLESIVKVLRFGHTVEARENAAATLFSLSVVHDYKLRITCEEGAIAALAGLLKEGTLRGKKDAITALFNLSTHADNCSRMIEAGAVRALMEALGSEGVAEEAAGVLALLVRQPIGSEAVRKEEMAVPGLIELMRHGSPRGKENAVAVLLELCRSGGSVTTERVARVPAIAGLLQTLMYTGTKRARRKAASLARVFQRCEAVDLPFGGWGVGYAFTSSATVNLGSSFTSDVSISMSISVPVL</sequence>
<dbReference type="AlphaFoldDB" id="A0AAP0S259"/>
<dbReference type="GO" id="GO:0016567">
    <property type="term" value="P:protein ubiquitination"/>
    <property type="evidence" value="ECO:0007669"/>
    <property type="project" value="InterPro"/>
</dbReference>
<evidence type="ECO:0000313" key="10">
    <source>
        <dbReference type="Proteomes" id="UP001415857"/>
    </source>
</evidence>
<evidence type="ECO:0000256" key="2">
    <source>
        <dbReference type="ARBA" id="ARBA00004906"/>
    </source>
</evidence>
<dbReference type="Gene3D" id="1.25.10.10">
    <property type="entry name" value="Leucine-rich Repeat Variant"/>
    <property type="match status" value="1"/>
</dbReference>
<feature type="repeat" description="ARM" evidence="7">
    <location>
        <begin position="433"/>
        <end position="475"/>
    </location>
</feature>
<keyword evidence="10" id="KW-1185">Reference proteome</keyword>
<accession>A0AAP0S259</accession>
<dbReference type="InterPro" id="IPR045210">
    <property type="entry name" value="RING-Ubox_PUB"/>
</dbReference>
<dbReference type="InterPro" id="IPR057623">
    <property type="entry name" value="PUB12-19-like_N"/>
</dbReference>
<dbReference type="InterPro" id="IPR000225">
    <property type="entry name" value="Armadillo"/>
</dbReference>
<name>A0AAP0S259_LIQFO</name>
<dbReference type="Gene3D" id="3.30.40.10">
    <property type="entry name" value="Zinc/RING finger domain, C3HC4 (zinc finger)"/>
    <property type="match status" value="1"/>
</dbReference>
<evidence type="ECO:0000259" key="8">
    <source>
        <dbReference type="PROSITE" id="PS51698"/>
    </source>
</evidence>
<evidence type="ECO:0000313" key="9">
    <source>
        <dbReference type="EMBL" id="KAK9285962.1"/>
    </source>
</evidence>
<dbReference type="PROSITE" id="PS50176">
    <property type="entry name" value="ARM_REPEAT"/>
    <property type="match status" value="1"/>
</dbReference>
<dbReference type="GO" id="GO:0061630">
    <property type="term" value="F:ubiquitin protein ligase activity"/>
    <property type="evidence" value="ECO:0007669"/>
    <property type="project" value="UniProtKB-EC"/>
</dbReference>
<dbReference type="InterPro" id="IPR011989">
    <property type="entry name" value="ARM-like"/>
</dbReference>
<evidence type="ECO:0000256" key="6">
    <source>
        <dbReference type="ARBA" id="ARBA00022786"/>
    </source>
</evidence>
<dbReference type="SUPFAM" id="SSF57850">
    <property type="entry name" value="RING/U-box"/>
    <property type="match status" value="1"/>
</dbReference>
<dbReference type="FunFam" id="3.30.40.10:FF:000455">
    <property type="entry name" value="RING-type E3 ubiquitin transferase"/>
    <property type="match status" value="1"/>
</dbReference>
<dbReference type="PANTHER" id="PTHR23315:SF266">
    <property type="entry name" value="U-BOX DOMAIN-CONTAINING PROTEIN 17"/>
    <property type="match status" value="1"/>
</dbReference>
<protein>
    <recommendedName>
        <fullName evidence="3">RING-type E3 ubiquitin transferase</fullName>
        <ecNumber evidence="3">2.3.2.27</ecNumber>
    </recommendedName>
</protein>
<dbReference type="PANTHER" id="PTHR23315">
    <property type="entry name" value="U BOX DOMAIN-CONTAINING"/>
    <property type="match status" value="1"/>
</dbReference>
<gene>
    <name evidence="9" type="ORF">L1049_025164</name>
</gene>
<dbReference type="InterPro" id="IPR016024">
    <property type="entry name" value="ARM-type_fold"/>
</dbReference>
<comment type="pathway">
    <text evidence="2">Protein modification; protein ubiquitination.</text>
</comment>
<dbReference type="EMBL" id="JBBPBK010000005">
    <property type="protein sequence ID" value="KAK9285962.1"/>
    <property type="molecule type" value="Genomic_DNA"/>
</dbReference>
<evidence type="ECO:0000256" key="1">
    <source>
        <dbReference type="ARBA" id="ARBA00000900"/>
    </source>
</evidence>
<evidence type="ECO:0000256" key="4">
    <source>
        <dbReference type="ARBA" id="ARBA00022679"/>
    </source>
</evidence>
<dbReference type="FunFam" id="1.25.10.10:FF:000491">
    <property type="entry name" value="RING-type E3 ubiquitin transferase"/>
    <property type="match status" value="1"/>
</dbReference>
<organism evidence="9 10">
    <name type="scientific">Liquidambar formosana</name>
    <name type="common">Formosan gum</name>
    <dbReference type="NCBI Taxonomy" id="63359"/>
    <lineage>
        <taxon>Eukaryota</taxon>
        <taxon>Viridiplantae</taxon>
        <taxon>Streptophyta</taxon>
        <taxon>Embryophyta</taxon>
        <taxon>Tracheophyta</taxon>
        <taxon>Spermatophyta</taxon>
        <taxon>Magnoliopsida</taxon>
        <taxon>eudicotyledons</taxon>
        <taxon>Gunneridae</taxon>
        <taxon>Pentapetalae</taxon>
        <taxon>Saxifragales</taxon>
        <taxon>Altingiaceae</taxon>
        <taxon>Liquidambar</taxon>
    </lineage>
</organism>
<reference evidence="9 10" key="1">
    <citation type="journal article" date="2024" name="Plant J.">
        <title>Genome sequences and population genomics reveal climatic adaptation and genomic divergence between two closely related sweetgum species.</title>
        <authorList>
            <person name="Xu W.Q."/>
            <person name="Ren C.Q."/>
            <person name="Zhang X.Y."/>
            <person name="Comes H.P."/>
            <person name="Liu X.H."/>
            <person name="Li Y.G."/>
            <person name="Kettle C.J."/>
            <person name="Jalonen R."/>
            <person name="Gaisberger H."/>
            <person name="Ma Y.Z."/>
            <person name="Qiu Y.X."/>
        </authorList>
    </citation>
    <scope>NUCLEOTIDE SEQUENCE [LARGE SCALE GENOMIC DNA]</scope>
    <source>
        <strain evidence="9">Hangzhou</strain>
    </source>
</reference>
<dbReference type="CDD" id="cd16664">
    <property type="entry name" value="RING-Ubox_PUB"/>
    <property type="match status" value="1"/>
</dbReference>
<keyword evidence="6" id="KW-0833">Ubl conjugation pathway</keyword>